<dbReference type="InterPro" id="IPR011009">
    <property type="entry name" value="Kinase-like_dom_sf"/>
</dbReference>
<protein>
    <recommendedName>
        <fullName evidence="6">Aminoglycoside phosphotransferase domain-containing protein</fullName>
    </recommendedName>
</protein>
<evidence type="ECO:0000256" key="3">
    <source>
        <dbReference type="ARBA" id="ARBA00022741"/>
    </source>
</evidence>
<feature type="domain" description="Aminoglycoside phosphotransferase" evidence="6">
    <location>
        <begin position="141"/>
        <end position="272"/>
    </location>
</feature>
<keyword evidence="3" id="KW-0547">Nucleotide-binding</keyword>
<dbReference type="GO" id="GO:0005524">
    <property type="term" value="F:ATP binding"/>
    <property type="evidence" value="ECO:0007669"/>
    <property type="project" value="UniProtKB-KW"/>
</dbReference>
<keyword evidence="2" id="KW-0808">Transferase</keyword>
<dbReference type="PANTHER" id="PTHR34273:SF2">
    <property type="entry name" value="METHYLTHIORIBOSE KINASE"/>
    <property type="match status" value="1"/>
</dbReference>
<accession>A0AAV5A633</accession>
<evidence type="ECO:0000313" key="7">
    <source>
        <dbReference type="EMBL" id="GJJ10067.1"/>
    </source>
</evidence>
<dbReference type="Proteomes" id="UP001050691">
    <property type="component" value="Unassembled WGS sequence"/>
</dbReference>
<dbReference type="SUPFAM" id="SSF56112">
    <property type="entry name" value="Protein kinase-like (PK-like)"/>
    <property type="match status" value="1"/>
</dbReference>
<dbReference type="GO" id="GO:0016301">
    <property type="term" value="F:kinase activity"/>
    <property type="evidence" value="ECO:0007669"/>
    <property type="project" value="UniProtKB-KW"/>
</dbReference>
<evidence type="ECO:0000256" key="5">
    <source>
        <dbReference type="ARBA" id="ARBA00022840"/>
    </source>
</evidence>
<proteinExistence type="inferred from homology"/>
<comment type="similarity">
    <text evidence="1">Belongs to the methylthioribose kinase family.</text>
</comment>
<name>A0AAV5A633_9AGAM</name>
<keyword evidence="8" id="KW-1185">Reference proteome</keyword>
<comment type="caution">
    <text evidence="7">The sequence shown here is derived from an EMBL/GenBank/DDBJ whole genome shotgun (WGS) entry which is preliminary data.</text>
</comment>
<evidence type="ECO:0000313" key="8">
    <source>
        <dbReference type="Proteomes" id="UP001050691"/>
    </source>
</evidence>
<evidence type="ECO:0000256" key="1">
    <source>
        <dbReference type="ARBA" id="ARBA00010165"/>
    </source>
</evidence>
<keyword evidence="4" id="KW-0418">Kinase</keyword>
<dbReference type="Pfam" id="PF01636">
    <property type="entry name" value="APH"/>
    <property type="match status" value="1"/>
</dbReference>
<dbReference type="AlphaFoldDB" id="A0AAV5A633"/>
<dbReference type="Gene3D" id="3.90.1200.10">
    <property type="match status" value="1"/>
</dbReference>
<dbReference type="EMBL" id="BPWL01000005">
    <property type="protein sequence ID" value="GJJ10067.1"/>
    <property type="molecule type" value="Genomic_DNA"/>
</dbReference>
<evidence type="ECO:0000256" key="4">
    <source>
        <dbReference type="ARBA" id="ARBA00022777"/>
    </source>
</evidence>
<sequence length="374" mass="41630">MEAINNSPVTDLITAEGVKTYLSQTSFRATNVTSLVGGIGNFTYRVTLEKPVFNSQDSFSTVVLKHAEPYSAINKAFPLAVERQGFEVLAYLEIPTIISPSTGVSFPKIYYEDRDNRVVIMYDCGEGCITLKDYLKFHPVPLEVARRIGNSLGGFLGELHINSHDRRPADSPGILLKHKFNDNTQARDISALVTYGIAKRDLPRTTERYTEVTALLDNMQDKIKTTNEVLVMGDFWTGNILVYGKSMEKLSVVDWELSKPGLAGLDVGQFLAEVYTVQKFHPSSRPATTELISAFITSYKSIMSSETKVADLNEIAKIAAIHVGTHLFATTPRAKPKWGFDEEINEVVSEGITFLLNAEDDKWRRESFLGELCA</sequence>
<dbReference type="PANTHER" id="PTHR34273">
    <property type="entry name" value="METHYLTHIORIBOSE KINASE"/>
    <property type="match status" value="1"/>
</dbReference>
<dbReference type="InterPro" id="IPR002575">
    <property type="entry name" value="Aminoglycoside_PTrfase"/>
</dbReference>
<organism evidence="7 8">
    <name type="scientific">Clathrus columnatus</name>
    <dbReference type="NCBI Taxonomy" id="1419009"/>
    <lineage>
        <taxon>Eukaryota</taxon>
        <taxon>Fungi</taxon>
        <taxon>Dikarya</taxon>
        <taxon>Basidiomycota</taxon>
        <taxon>Agaricomycotina</taxon>
        <taxon>Agaricomycetes</taxon>
        <taxon>Phallomycetidae</taxon>
        <taxon>Phallales</taxon>
        <taxon>Clathraceae</taxon>
        <taxon>Clathrus</taxon>
    </lineage>
</organism>
<keyword evidence="5" id="KW-0067">ATP-binding</keyword>
<evidence type="ECO:0000256" key="2">
    <source>
        <dbReference type="ARBA" id="ARBA00022679"/>
    </source>
</evidence>
<gene>
    <name evidence="7" type="ORF">Clacol_004293</name>
</gene>
<evidence type="ECO:0000259" key="6">
    <source>
        <dbReference type="Pfam" id="PF01636"/>
    </source>
</evidence>
<reference evidence="7" key="1">
    <citation type="submission" date="2021-10" db="EMBL/GenBank/DDBJ databases">
        <title>De novo Genome Assembly of Clathrus columnatus (Basidiomycota, Fungi) Using Illumina and Nanopore Sequence Data.</title>
        <authorList>
            <person name="Ogiso-Tanaka E."/>
            <person name="Itagaki H."/>
            <person name="Hosoya T."/>
            <person name="Hosaka K."/>
        </authorList>
    </citation>
    <scope>NUCLEOTIDE SEQUENCE</scope>
    <source>
        <strain evidence="7">MO-923</strain>
    </source>
</reference>
<dbReference type="Gene3D" id="3.30.200.20">
    <property type="entry name" value="Phosphorylase Kinase, domain 1"/>
    <property type="match status" value="1"/>
</dbReference>